<dbReference type="Pfam" id="PF04002">
    <property type="entry name" value="RadC"/>
    <property type="match status" value="1"/>
</dbReference>
<organism evidence="2 3">
    <name type="scientific">Algoriphagus lacus</name>
    <dbReference type="NCBI Taxonomy" id="2056311"/>
    <lineage>
        <taxon>Bacteria</taxon>
        <taxon>Pseudomonadati</taxon>
        <taxon>Bacteroidota</taxon>
        <taxon>Cytophagia</taxon>
        <taxon>Cytophagales</taxon>
        <taxon>Cyclobacteriaceae</taxon>
        <taxon>Algoriphagus</taxon>
    </lineage>
</organism>
<dbReference type="InterPro" id="IPR025657">
    <property type="entry name" value="RadC_JAB"/>
</dbReference>
<dbReference type="Gene3D" id="3.40.140.10">
    <property type="entry name" value="Cytidine Deaminase, domain 2"/>
    <property type="match status" value="1"/>
</dbReference>
<reference evidence="2 3" key="1">
    <citation type="submission" date="2018-09" db="EMBL/GenBank/DDBJ databases">
        <authorList>
            <person name="Wang X."/>
            <person name="Du Z."/>
        </authorList>
    </citation>
    <scope>NUCLEOTIDE SEQUENCE [LARGE SCALE GENOMIC DNA]</scope>
    <source>
        <strain evidence="2 3">N3</strain>
    </source>
</reference>
<dbReference type="Proteomes" id="UP000283522">
    <property type="component" value="Unassembled WGS sequence"/>
</dbReference>
<dbReference type="EMBL" id="QXML01000011">
    <property type="protein sequence ID" value="RIW12984.1"/>
    <property type="molecule type" value="Genomic_DNA"/>
</dbReference>
<evidence type="ECO:0000259" key="1">
    <source>
        <dbReference type="Pfam" id="PF04002"/>
    </source>
</evidence>
<evidence type="ECO:0000313" key="2">
    <source>
        <dbReference type="EMBL" id="RIW12984.1"/>
    </source>
</evidence>
<feature type="domain" description="RadC-like JAB" evidence="1">
    <location>
        <begin position="2"/>
        <end position="27"/>
    </location>
</feature>
<keyword evidence="3" id="KW-1185">Reference proteome</keyword>
<name>A0A418PN98_9BACT</name>
<dbReference type="AlphaFoldDB" id="A0A418PN98"/>
<sequence>MGRLIEVSVLDHLIITPDHYYSFADEGER</sequence>
<comment type="caution">
    <text evidence="2">The sequence shown here is derived from an EMBL/GenBank/DDBJ whole genome shotgun (WGS) entry which is preliminary data.</text>
</comment>
<evidence type="ECO:0000313" key="3">
    <source>
        <dbReference type="Proteomes" id="UP000283522"/>
    </source>
</evidence>
<accession>A0A418PN98</accession>
<gene>
    <name evidence="2" type="ORF">D0X99_17530</name>
</gene>
<protein>
    <recommendedName>
        <fullName evidence="1">RadC-like JAB domain-containing protein</fullName>
    </recommendedName>
</protein>
<proteinExistence type="predicted"/>